<proteinExistence type="predicted"/>
<evidence type="ECO:0000313" key="4">
    <source>
        <dbReference type="EMBL" id="TDT88768.1"/>
    </source>
</evidence>
<dbReference type="InterPro" id="IPR003156">
    <property type="entry name" value="DHHA1_dom"/>
</dbReference>
<evidence type="ECO:0000313" key="6">
    <source>
        <dbReference type="Proteomes" id="UP000295506"/>
    </source>
</evidence>
<organism evidence="4 6">
    <name type="scientific">Pseudodesulfovibrio indicus</name>
    <dbReference type="NCBI Taxonomy" id="1716143"/>
    <lineage>
        <taxon>Bacteria</taxon>
        <taxon>Pseudomonadati</taxon>
        <taxon>Thermodesulfobacteriota</taxon>
        <taxon>Desulfovibrionia</taxon>
        <taxon>Desulfovibrionales</taxon>
        <taxon>Desulfovibrionaceae</taxon>
    </lineage>
</organism>
<dbReference type="OrthoDB" id="9803668at2"/>
<dbReference type="InterPro" id="IPR051319">
    <property type="entry name" value="Oligoribo/pAp-PDE_c-di-AMP_PDE"/>
</dbReference>
<dbReference type="GO" id="GO:0003676">
    <property type="term" value="F:nucleic acid binding"/>
    <property type="evidence" value="ECO:0007669"/>
    <property type="project" value="InterPro"/>
</dbReference>
<feature type="domain" description="DDH" evidence="1">
    <location>
        <begin position="18"/>
        <end position="156"/>
    </location>
</feature>
<name>A0A126QQE6_9BACT</name>
<dbReference type="PANTHER" id="PTHR47618:SF1">
    <property type="entry name" value="BIFUNCTIONAL OLIGORIBONUCLEASE AND PAP PHOSPHATASE NRNA"/>
    <property type="match status" value="1"/>
</dbReference>
<dbReference type="InterPro" id="IPR001667">
    <property type="entry name" value="DDH_dom"/>
</dbReference>
<evidence type="ECO:0000259" key="1">
    <source>
        <dbReference type="Pfam" id="PF01368"/>
    </source>
</evidence>
<dbReference type="Pfam" id="PF01368">
    <property type="entry name" value="DHH"/>
    <property type="match status" value="1"/>
</dbReference>
<dbReference type="AlphaFoldDB" id="A0A126QQE6"/>
<dbReference type="Pfam" id="PF02272">
    <property type="entry name" value="DHHA1"/>
    <property type="match status" value="1"/>
</dbReference>
<dbReference type="RefSeq" id="WP_066805261.1">
    <property type="nucleotide sequence ID" value="NZ_CP014206.1"/>
</dbReference>
<evidence type="ECO:0000259" key="2">
    <source>
        <dbReference type="Pfam" id="PF02272"/>
    </source>
</evidence>
<dbReference type="Proteomes" id="UP000295506">
    <property type="component" value="Unassembled WGS sequence"/>
</dbReference>
<dbReference type="EMBL" id="SOBK01000005">
    <property type="protein sequence ID" value="TDT88768.1"/>
    <property type="molecule type" value="Genomic_DNA"/>
</dbReference>
<reference evidence="4 6" key="2">
    <citation type="submission" date="2019-03" db="EMBL/GenBank/DDBJ databases">
        <title>Genomic Encyclopedia of Type Strains, Phase IV (KMG-IV): sequencing the most valuable type-strain genomes for metagenomic binning, comparative biology and taxonomic classification.</title>
        <authorList>
            <person name="Goeker M."/>
        </authorList>
    </citation>
    <scope>NUCLEOTIDE SEQUENCE [LARGE SCALE GENOMIC DNA]</scope>
    <source>
        <strain evidence="4 6">DSM 101483</strain>
    </source>
</reference>
<evidence type="ECO:0000313" key="5">
    <source>
        <dbReference type="Proteomes" id="UP000055611"/>
    </source>
</evidence>
<gene>
    <name evidence="3" type="ORF">AWY79_14115</name>
    <name evidence="4" type="ORF">EDC59_105172</name>
</gene>
<feature type="domain" description="DHHA1" evidence="2">
    <location>
        <begin position="233"/>
        <end position="319"/>
    </location>
</feature>
<sequence length="322" mass="35313">MESPIRRIREIILAQDEFLVTSHYSPDGDAIGSICALGHVLKALGKRITLYNPSGLPSRYAFVDEPSPIERELPAALPAWTFVLDCGSNERMGEALAARKAETEFINIDHHLGNDEFGAVNWVDPTQPSVGNMVATLAQALDIPLTGPLAECVYLAVSTDTGFFTYGNTTPESLELTADMLRGGLNVERMNMLINKQWSENRLKLWTEAMGSMETALDGRVASTIVTDEMFRRTGTTPADTENLINFLRRLKTVRVAVILREERGGRCKFSLRSYGDDNVQRVAARFGGGGHKNASGGSIECPIGEARNKLIAVIAEELELQ</sequence>
<dbReference type="Gene3D" id="3.90.1640.10">
    <property type="entry name" value="inorganic pyrophosphatase (n-terminal core)"/>
    <property type="match status" value="1"/>
</dbReference>
<keyword evidence="5" id="KW-1185">Reference proteome</keyword>
<dbReference type="PANTHER" id="PTHR47618">
    <property type="entry name" value="BIFUNCTIONAL OLIGORIBONUCLEASE AND PAP PHOSPHATASE NRNA"/>
    <property type="match status" value="1"/>
</dbReference>
<dbReference type="Gene3D" id="3.10.310.30">
    <property type="match status" value="1"/>
</dbReference>
<accession>A0A126QQE6</accession>
<evidence type="ECO:0000313" key="3">
    <source>
        <dbReference type="EMBL" id="AMK12162.1"/>
    </source>
</evidence>
<reference evidence="3 5" key="1">
    <citation type="journal article" date="2016" name="Front. Microbiol.">
        <title>Genome Sequence of the Piezophilic, Mesophilic Sulfate-Reducing Bacterium Desulfovibrio indicus J2T.</title>
        <authorList>
            <person name="Cao J."/>
            <person name="Maignien L."/>
            <person name="Shao Z."/>
            <person name="Alain K."/>
            <person name="Jebbar M."/>
        </authorList>
    </citation>
    <scope>NUCLEOTIDE SEQUENCE [LARGE SCALE GENOMIC DNA]</scope>
    <source>
        <strain evidence="3 5">J2</strain>
    </source>
</reference>
<dbReference type="Proteomes" id="UP000055611">
    <property type="component" value="Chromosome"/>
</dbReference>
<dbReference type="SUPFAM" id="SSF64182">
    <property type="entry name" value="DHH phosphoesterases"/>
    <property type="match status" value="1"/>
</dbReference>
<protein>
    <submittedName>
        <fullName evidence="4">Phosphoesterase RecJ-like protein</fullName>
    </submittedName>
    <submittedName>
        <fullName evidence="3">Recombinase RecJ</fullName>
    </submittedName>
</protein>
<dbReference type="KEGG" id="dej:AWY79_14115"/>
<dbReference type="InterPro" id="IPR038763">
    <property type="entry name" value="DHH_sf"/>
</dbReference>
<dbReference type="EMBL" id="CP014206">
    <property type="protein sequence ID" value="AMK12162.1"/>
    <property type="molecule type" value="Genomic_DNA"/>
</dbReference>